<reference evidence="2 3" key="1">
    <citation type="submission" date="2019-09" db="EMBL/GenBank/DDBJ databases">
        <title>Phylogeny of genus Pseudoclavibacter and closely related genus.</title>
        <authorList>
            <person name="Li Y."/>
        </authorList>
    </citation>
    <scope>NUCLEOTIDE SEQUENCE [LARGE SCALE GENOMIC DNA]</scope>
    <source>
        <strain evidence="2 3">KCTC 13959</strain>
    </source>
</reference>
<sequence>MKRLRASLVAGLGAFLVIVLVACAQIPLSGPVQEGNQQEDDTVQDIRYYPAGPETGASREEIVQGFIDAGTGSQDDYAIAREFLTDSAAQSWTPEQRVLVSDGQASMKAGTSDEITVSVPTYGEVDRHGVYRESVESSAATLEFSLVQVDGEWRISELPDGIVLIQQAFADLFESHTLVFFDGQQRFTSPDLRWFPDDTRNLTRAVEELLAGPAEWMLPGDAVTSAFPEGAALMSSVRLNGTTAVVNFSEAVSNTSASALSLMRLQLEQTLTAFPEVSSIEMQVNGARLDVSLPSADTVITSPQVNSSPLVQQGNTLGYLSGGAITPPDGSENVLAEVERLEPIRGALSASRQTVALLTDNGTYAMSFGDAQATFIDGRGGQVEPALDNWDWVWTQSTTDTGLYLTKIGDYHTFEIRLPQGISPEFVSHQVSRDGTRIAFLYETSDGVELAIAPIVRDESGTPILLGDPLIMDLPGEEPNDVAWVDSTSVAMLISSGEGTTDVRLYQVGGNFTTLGSIPSAMQTAGSNTLAGMRVIDRQGTLYAPRGTRWQASDVVVTFLYAQV</sequence>
<dbReference type="Proteomes" id="UP000433493">
    <property type="component" value="Unassembled WGS sequence"/>
</dbReference>
<proteinExistence type="predicted"/>
<comment type="caution">
    <text evidence="2">The sequence shown here is derived from an EMBL/GenBank/DDBJ whole genome shotgun (WGS) entry which is preliminary data.</text>
</comment>
<dbReference type="RefSeq" id="WP_158053201.1">
    <property type="nucleotide sequence ID" value="NZ_WBKB01000010.1"/>
</dbReference>
<protein>
    <recommendedName>
        <fullName evidence="1">GerMN domain-containing protein</fullName>
    </recommendedName>
</protein>
<dbReference type="InterPro" id="IPR018910">
    <property type="entry name" value="LpqB_C"/>
</dbReference>
<dbReference type="InterPro" id="IPR019606">
    <property type="entry name" value="GerMN"/>
</dbReference>
<evidence type="ECO:0000313" key="2">
    <source>
        <dbReference type="EMBL" id="KAB1641164.1"/>
    </source>
</evidence>
<dbReference type="PROSITE" id="PS51257">
    <property type="entry name" value="PROKAR_LIPOPROTEIN"/>
    <property type="match status" value="1"/>
</dbReference>
<dbReference type="EMBL" id="WBKB01000010">
    <property type="protein sequence ID" value="KAB1641164.1"/>
    <property type="molecule type" value="Genomic_DNA"/>
</dbReference>
<organism evidence="2 3">
    <name type="scientific">Gulosibacter chungangensis</name>
    <dbReference type="NCBI Taxonomy" id="979746"/>
    <lineage>
        <taxon>Bacteria</taxon>
        <taxon>Bacillati</taxon>
        <taxon>Actinomycetota</taxon>
        <taxon>Actinomycetes</taxon>
        <taxon>Micrococcales</taxon>
        <taxon>Microbacteriaceae</taxon>
        <taxon>Gulosibacter</taxon>
    </lineage>
</organism>
<dbReference type="OrthoDB" id="3226781at2"/>
<evidence type="ECO:0000313" key="3">
    <source>
        <dbReference type="Proteomes" id="UP000433493"/>
    </source>
</evidence>
<accession>A0A7J5B7Q8</accession>
<dbReference type="AlphaFoldDB" id="A0A7J5B7Q8"/>
<dbReference type="SMART" id="SM00909">
    <property type="entry name" value="Germane"/>
    <property type="match status" value="1"/>
</dbReference>
<feature type="domain" description="GerMN" evidence="1">
    <location>
        <begin position="202"/>
        <end position="293"/>
    </location>
</feature>
<dbReference type="InterPro" id="IPR059026">
    <property type="entry name" value="LpqB_N"/>
</dbReference>
<evidence type="ECO:0000259" key="1">
    <source>
        <dbReference type="SMART" id="SM00909"/>
    </source>
</evidence>
<gene>
    <name evidence="2" type="ORF">F8O05_13095</name>
</gene>
<dbReference type="Pfam" id="PF10646">
    <property type="entry name" value="Germane"/>
    <property type="match status" value="1"/>
</dbReference>
<keyword evidence="3" id="KW-1185">Reference proteome</keyword>
<dbReference type="Pfam" id="PF10647">
    <property type="entry name" value="Gmad1"/>
    <property type="match status" value="1"/>
</dbReference>
<name>A0A7J5B7Q8_9MICO</name>
<dbReference type="Pfam" id="PF25976">
    <property type="entry name" value="LpqB_N"/>
    <property type="match status" value="1"/>
</dbReference>